<dbReference type="EMBL" id="JAPHNI010000156">
    <property type="protein sequence ID" value="KAJ8115129.1"/>
    <property type="molecule type" value="Genomic_DNA"/>
</dbReference>
<accession>A0ACC2IIU3</accession>
<gene>
    <name evidence="1" type="ORF">OPT61_g3154</name>
</gene>
<sequence>MVLLNKWLLAAGVCSTARCLAPPPPKPEPINVIELPLPPVSASNSTGACSIKLGPRRTGCIAQVGGGSAPGTHGDFHGSTRYPDPASVYSGEQNIIIKTDGKNFPNGDPWKCLTCGIPPEHRTGISHVFDYPQAFNDGKRILIGDNVIDCGKHLLASDGCKPENAYIYPIRWETTAQGSSAQDTAGGAMRELRIHPDNVHIGFSSFTNAGGKLGQLAYFGRLVFNSNPSTGLPRTPRYDVQNVTTLFNPDALAPISVEGDKLSVNPEAINVGELRGFSGRGYQAVYIGSPRESSNVDEYAVNLQTGKIDCITNHPEYVDPIDVSPDDEWSVILDTRATTRNMFLAAMRGVPPLTDIVTSSVTTGVRNNGPRRFFQPWIIDKYGDRGNYYGQKVNGDGNGTSGSYAINDPGWNAMADPRWSFDGTAIAYWQAQTIAPACDGQNPLPCYPSKAPGGRTYRLMLAKLVSRKPLKLRAVEEASDVIPWGTPYVPGQPTPSRPEIPVGEYILKGTVSGSVDVSLMEGKSPNPFTQVVAVYHNYSTDGLFFMNGWENVTRETISQLESATHWYSDLTRSGSGYLATKRSSVDGWHIRLNVLENFLQSNGTLTTTVNGVDYTSPLTGT</sequence>
<keyword evidence="2" id="KW-1185">Reference proteome</keyword>
<dbReference type="Proteomes" id="UP001153331">
    <property type="component" value="Unassembled WGS sequence"/>
</dbReference>
<name>A0ACC2IIU3_9PLEO</name>
<comment type="caution">
    <text evidence="1">The sequence shown here is derived from an EMBL/GenBank/DDBJ whole genome shotgun (WGS) entry which is preliminary data.</text>
</comment>
<protein>
    <submittedName>
        <fullName evidence="1">Uncharacterized protein</fullName>
    </submittedName>
</protein>
<reference evidence="1" key="1">
    <citation type="submission" date="2022-11" db="EMBL/GenBank/DDBJ databases">
        <title>Genome Sequence of Boeremia exigua.</title>
        <authorList>
            <person name="Buettner E."/>
        </authorList>
    </citation>
    <scope>NUCLEOTIDE SEQUENCE</scope>
    <source>
        <strain evidence="1">CU02</strain>
    </source>
</reference>
<evidence type="ECO:0000313" key="2">
    <source>
        <dbReference type="Proteomes" id="UP001153331"/>
    </source>
</evidence>
<proteinExistence type="predicted"/>
<organism evidence="1 2">
    <name type="scientific">Boeremia exigua</name>
    <dbReference type="NCBI Taxonomy" id="749465"/>
    <lineage>
        <taxon>Eukaryota</taxon>
        <taxon>Fungi</taxon>
        <taxon>Dikarya</taxon>
        <taxon>Ascomycota</taxon>
        <taxon>Pezizomycotina</taxon>
        <taxon>Dothideomycetes</taxon>
        <taxon>Pleosporomycetidae</taxon>
        <taxon>Pleosporales</taxon>
        <taxon>Pleosporineae</taxon>
        <taxon>Didymellaceae</taxon>
        <taxon>Boeremia</taxon>
    </lineage>
</organism>
<evidence type="ECO:0000313" key="1">
    <source>
        <dbReference type="EMBL" id="KAJ8115129.1"/>
    </source>
</evidence>